<dbReference type="Proteomes" id="UP000289794">
    <property type="component" value="Chromosome"/>
</dbReference>
<reference evidence="2 3" key="1">
    <citation type="submission" date="2019-01" db="EMBL/GenBank/DDBJ databases">
        <title>PMF-metabolizing Aryl O-demethylase.</title>
        <authorList>
            <person name="Kim M."/>
        </authorList>
    </citation>
    <scope>NUCLEOTIDE SEQUENCE [LARGE SCALE GENOMIC DNA]</scope>
    <source>
        <strain evidence="2 3">PMF1</strain>
    </source>
</reference>
<dbReference type="InterPro" id="IPR002791">
    <property type="entry name" value="ARMT1-like_metal-bd"/>
</dbReference>
<dbReference type="PIRSF" id="PIRSF006593">
    <property type="entry name" value="UCP006593"/>
    <property type="match status" value="1"/>
</dbReference>
<evidence type="ECO:0000313" key="3">
    <source>
        <dbReference type="Proteomes" id="UP000289794"/>
    </source>
</evidence>
<evidence type="ECO:0000259" key="1">
    <source>
        <dbReference type="Pfam" id="PF01937"/>
    </source>
</evidence>
<dbReference type="RefSeq" id="WP_243125937.1">
    <property type="nucleotide sequence ID" value="NZ_CP035945.1"/>
</dbReference>
<organism evidence="2 3">
    <name type="scientific">Blautia producta</name>
    <dbReference type="NCBI Taxonomy" id="33035"/>
    <lineage>
        <taxon>Bacteria</taxon>
        <taxon>Bacillati</taxon>
        <taxon>Bacillota</taxon>
        <taxon>Clostridia</taxon>
        <taxon>Lachnospirales</taxon>
        <taxon>Lachnospiraceae</taxon>
        <taxon>Blautia</taxon>
    </lineage>
</organism>
<gene>
    <name evidence="2" type="ORF">PMF13cell1_03789</name>
</gene>
<dbReference type="Pfam" id="PF01937">
    <property type="entry name" value="ARMT1-like_dom"/>
    <property type="match status" value="1"/>
</dbReference>
<evidence type="ECO:0000313" key="2">
    <source>
        <dbReference type="EMBL" id="QBE98223.1"/>
    </source>
</evidence>
<dbReference type="KEGG" id="bpro:PMF13cell1_03789"/>
<dbReference type="AlphaFoldDB" id="A0A4P6M402"/>
<proteinExistence type="predicted"/>
<dbReference type="EMBL" id="CP035945">
    <property type="protein sequence ID" value="QBE98223.1"/>
    <property type="molecule type" value="Genomic_DNA"/>
</dbReference>
<accession>A0A4P6M402</accession>
<dbReference type="InterPro" id="IPR036075">
    <property type="entry name" value="ARMT-1-like_metal-bd_sf"/>
</dbReference>
<name>A0A4P6M402_9FIRM</name>
<dbReference type="Gene3D" id="1.10.285.20">
    <property type="entry name" value="Uncharacterised protein PF01937, DUF89, domain 2"/>
    <property type="match status" value="1"/>
</dbReference>
<dbReference type="Gene3D" id="3.40.50.10880">
    <property type="entry name" value="Uncharacterised protein PF01937, DUF89, domain 3"/>
    <property type="match status" value="1"/>
</dbReference>
<sequence length="300" mass="33950">MKISTNVKLSAQCMSCLITRQMENLKDTASEEIKSAYMREVFQIIGAALPEDTAPVLIAKINVLHEKYFGHAYSFEQLKKDYNHMMLEAEDRIRARIARAEDPVYHGILNARVGNYIDFGAMGSVSDEKLRELIEKAEEETLDPAEYRRFTEQMETAKNLVYLTDNCGEIVLDKLLIEQLMKMYQQIHITVIVRGEPVINDATIEDAQMIGLTDLVPVIGNGTKIAGTSLKDISEEARDLISHADVILSKGQGNFETLNNSGLNIYYMFLCKCSWFVNRFGLEQYKGVFVNDRSLGRDGI</sequence>
<dbReference type="InterPro" id="IPR014444">
    <property type="entry name" value="PH1575-like"/>
</dbReference>
<protein>
    <recommendedName>
        <fullName evidence="1">Damage-control phosphatase ARMT1-like metal-binding domain-containing protein</fullName>
    </recommendedName>
</protein>
<dbReference type="SUPFAM" id="SSF111321">
    <property type="entry name" value="AF1104-like"/>
    <property type="match status" value="1"/>
</dbReference>
<feature type="domain" description="Damage-control phosphatase ARMT1-like metal-binding" evidence="1">
    <location>
        <begin position="11"/>
        <end position="285"/>
    </location>
</feature>